<proteinExistence type="predicted"/>
<keyword evidence="2" id="KW-1185">Reference proteome</keyword>
<organism evidence="1 2">
    <name type="scientific">Dermatophagoides pteronyssinus</name>
    <name type="common">European house dust mite</name>
    <dbReference type="NCBI Taxonomy" id="6956"/>
    <lineage>
        <taxon>Eukaryota</taxon>
        <taxon>Metazoa</taxon>
        <taxon>Ecdysozoa</taxon>
        <taxon>Arthropoda</taxon>
        <taxon>Chelicerata</taxon>
        <taxon>Arachnida</taxon>
        <taxon>Acari</taxon>
        <taxon>Acariformes</taxon>
        <taxon>Sarcoptiformes</taxon>
        <taxon>Astigmata</taxon>
        <taxon>Psoroptidia</taxon>
        <taxon>Analgoidea</taxon>
        <taxon>Pyroglyphidae</taxon>
        <taxon>Dermatophagoidinae</taxon>
        <taxon>Dermatophagoides</taxon>
    </lineage>
</organism>
<evidence type="ECO:0000313" key="1">
    <source>
        <dbReference type="EMBL" id="KAH9418614.1"/>
    </source>
</evidence>
<reference evidence="1 2" key="1">
    <citation type="journal article" date="2018" name="J. Allergy Clin. Immunol.">
        <title>High-quality assembly of Dermatophagoides pteronyssinus genome and transcriptome reveals a wide range of novel allergens.</title>
        <authorList>
            <person name="Liu X.Y."/>
            <person name="Yang K.Y."/>
            <person name="Wang M.Q."/>
            <person name="Kwok J.S."/>
            <person name="Zeng X."/>
            <person name="Yang Z."/>
            <person name="Xiao X.J."/>
            <person name="Lau C.P."/>
            <person name="Li Y."/>
            <person name="Huang Z.M."/>
            <person name="Ba J.G."/>
            <person name="Yim A.K."/>
            <person name="Ouyang C.Y."/>
            <person name="Ngai S.M."/>
            <person name="Chan T.F."/>
            <person name="Leung E.L."/>
            <person name="Liu L."/>
            <person name="Liu Z.G."/>
            <person name="Tsui S.K."/>
        </authorList>
    </citation>
    <scope>NUCLEOTIDE SEQUENCE [LARGE SCALE GENOMIC DNA]</scope>
    <source>
        <strain evidence="1">Derp</strain>
    </source>
</reference>
<dbReference type="EMBL" id="NJHN03000062">
    <property type="protein sequence ID" value="KAH9418614.1"/>
    <property type="molecule type" value="Genomic_DNA"/>
</dbReference>
<comment type="caution">
    <text evidence="1">The sequence shown here is derived from an EMBL/GenBank/DDBJ whole genome shotgun (WGS) entry which is preliminary data.</text>
</comment>
<gene>
    <name evidence="1" type="ORF">DERP_003939</name>
</gene>
<protein>
    <submittedName>
        <fullName evidence="1">Uncharacterized protein</fullName>
    </submittedName>
</protein>
<name>A0ABQ8J7S5_DERPT</name>
<dbReference type="Proteomes" id="UP000887458">
    <property type="component" value="Unassembled WGS sequence"/>
</dbReference>
<accession>A0ABQ8J7S5</accession>
<sequence>MVIKLQTPSSVEKRVEKKISKEHFINRVTKKGERTKRKKLKIKKLIGDYGTYGLIQYSKSSSLVTTLLSFRK</sequence>
<evidence type="ECO:0000313" key="2">
    <source>
        <dbReference type="Proteomes" id="UP000887458"/>
    </source>
</evidence>
<reference evidence="1 2" key="2">
    <citation type="journal article" date="2022" name="Mol. Biol. Evol.">
        <title>Comparative Genomics Reveals Insights into the Divergent Evolution of Astigmatic Mites and Household Pest Adaptations.</title>
        <authorList>
            <person name="Xiong Q."/>
            <person name="Wan A.T."/>
            <person name="Liu X."/>
            <person name="Fung C.S."/>
            <person name="Xiao X."/>
            <person name="Malainual N."/>
            <person name="Hou J."/>
            <person name="Wang L."/>
            <person name="Wang M."/>
            <person name="Yang K.Y."/>
            <person name="Cui Y."/>
            <person name="Leung E.L."/>
            <person name="Nong W."/>
            <person name="Shin S.K."/>
            <person name="Au S.W."/>
            <person name="Jeong K.Y."/>
            <person name="Chew F.T."/>
            <person name="Hui J.H."/>
            <person name="Leung T.F."/>
            <person name="Tungtrongchitr A."/>
            <person name="Zhong N."/>
            <person name="Liu Z."/>
            <person name="Tsui S.K."/>
        </authorList>
    </citation>
    <scope>NUCLEOTIDE SEQUENCE [LARGE SCALE GENOMIC DNA]</scope>
    <source>
        <strain evidence="1">Derp</strain>
    </source>
</reference>